<evidence type="ECO:0000313" key="3">
    <source>
        <dbReference type="Proteomes" id="UP000236488"/>
    </source>
</evidence>
<dbReference type="EMBL" id="DYZL01000238">
    <property type="protein sequence ID" value="HJH44449.1"/>
    <property type="molecule type" value="Genomic_DNA"/>
</dbReference>
<protein>
    <submittedName>
        <fullName evidence="2">Uncharacterized protein</fullName>
    </submittedName>
</protein>
<dbReference type="EMBL" id="PPEL01000048">
    <property type="protein sequence ID" value="PNV65085.1"/>
    <property type="molecule type" value="Genomic_DNA"/>
</dbReference>
<reference evidence="1" key="2">
    <citation type="journal article" date="2021" name="PeerJ">
        <title>Extensive microbial diversity within the chicken gut microbiome revealed by metagenomics and culture.</title>
        <authorList>
            <person name="Gilroy R."/>
            <person name="Ravi A."/>
            <person name="Getino M."/>
            <person name="Pursley I."/>
            <person name="Horton D.L."/>
            <person name="Alikhan N.F."/>
            <person name="Baker D."/>
            <person name="Gharbi K."/>
            <person name="Hall N."/>
            <person name="Watson M."/>
            <person name="Adriaenssens E.M."/>
            <person name="Foster-Nyarko E."/>
            <person name="Jarju S."/>
            <person name="Secka A."/>
            <person name="Antonio M."/>
            <person name="Oren A."/>
            <person name="Chaudhuri R.R."/>
            <person name="La Ragione R."/>
            <person name="Hildebrand F."/>
            <person name="Pallen M.J."/>
        </authorList>
    </citation>
    <scope>NUCLEOTIDE SEQUENCE</scope>
    <source>
        <strain evidence="1">USAMLcec12-2067</strain>
    </source>
</reference>
<keyword evidence="3" id="KW-1185">Reference proteome</keyword>
<reference evidence="2 3" key="1">
    <citation type="journal article" date="2018" name="Int. J. Syst. Evol. Microbiol.">
        <title>Rubneribacter badeniensis gen. nov., sp. nov. and Enteroscipio rubneri gen. nov., sp. nov., new members of the Eggerthellaceae isolated from human faeces.</title>
        <authorList>
            <person name="Danylec N."/>
            <person name="Gobl A."/>
            <person name="Stoll D.A."/>
            <person name="Hetzer B."/>
            <person name="Kulling S.E."/>
            <person name="Huch M."/>
        </authorList>
    </citation>
    <scope>NUCLEOTIDE SEQUENCE [LARGE SCALE GENOMIC DNA]</scope>
    <source>
        <strain evidence="2 3">ResAG-85</strain>
    </source>
</reference>
<accession>A0A2K2U433</accession>
<dbReference type="AlphaFoldDB" id="A0A2K2U433"/>
<dbReference type="Proteomes" id="UP000789325">
    <property type="component" value="Unassembled WGS sequence"/>
</dbReference>
<comment type="caution">
    <text evidence="2">The sequence shown here is derived from an EMBL/GenBank/DDBJ whole genome shotgun (WGS) entry which is preliminary data.</text>
</comment>
<gene>
    <name evidence="2" type="ORF">C2L80_08420</name>
    <name evidence="1" type="ORF">K8V16_11735</name>
</gene>
<dbReference type="RefSeq" id="WP_092197519.1">
    <property type="nucleotide sequence ID" value="NZ_PPEL01000048.1"/>
</dbReference>
<evidence type="ECO:0000313" key="2">
    <source>
        <dbReference type="EMBL" id="PNV65085.1"/>
    </source>
</evidence>
<sequence length="122" mass="13639">MSELLLIVIIVQLGFVLSRLPRKSKPSEEVFAEQWERERKENAALVASQLRGLRLCPCLFTFWLPASIFSDAGSASMEGRGVVIDSDDEWVLIECSAPFGAKGAVQRLFRIEDIKSVAEIVR</sequence>
<organism evidence="2 3">
    <name type="scientific">Rubneribacter badeniensis</name>
    <dbReference type="NCBI Taxonomy" id="2070688"/>
    <lineage>
        <taxon>Bacteria</taxon>
        <taxon>Bacillati</taxon>
        <taxon>Actinomycetota</taxon>
        <taxon>Coriobacteriia</taxon>
        <taxon>Eggerthellales</taxon>
        <taxon>Eggerthellaceae</taxon>
        <taxon>Rubneribacter</taxon>
    </lineage>
</organism>
<proteinExistence type="predicted"/>
<reference evidence="1" key="3">
    <citation type="submission" date="2021-09" db="EMBL/GenBank/DDBJ databases">
        <authorList>
            <person name="Gilroy R."/>
        </authorList>
    </citation>
    <scope>NUCLEOTIDE SEQUENCE</scope>
    <source>
        <strain evidence="1">USAMLcec12-2067</strain>
    </source>
</reference>
<evidence type="ECO:0000313" key="1">
    <source>
        <dbReference type="EMBL" id="HJH44449.1"/>
    </source>
</evidence>
<name>A0A2K2U433_9ACTN</name>
<dbReference type="Proteomes" id="UP000236488">
    <property type="component" value="Unassembled WGS sequence"/>
</dbReference>